<evidence type="ECO:0000256" key="12">
    <source>
        <dbReference type="ARBA" id="ARBA00023012"/>
    </source>
</evidence>
<evidence type="ECO:0000256" key="3">
    <source>
        <dbReference type="ARBA" id="ARBA00012438"/>
    </source>
</evidence>
<dbReference type="InterPro" id="IPR004358">
    <property type="entry name" value="Sig_transdc_His_kin-like_C"/>
</dbReference>
<keyword evidence="6" id="KW-0808">Transferase</keyword>
<dbReference type="InterPro" id="IPR039506">
    <property type="entry name" value="SPOB_a"/>
</dbReference>
<dbReference type="PRINTS" id="PR00344">
    <property type="entry name" value="BCTRLSENSOR"/>
</dbReference>
<keyword evidence="8" id="KW-0547">Nucleotide-binding</keyword>
<dbReference type="PANTHER" id="PTHR43547">
    <property type="entry name" value="TWO-COMPONENT HISTIDINE KINASE"/>
    <property type="match status" value="1"/>
</dbReference>
<keyword evidence="11 14" id="KW-1133">Transmembrane helix</keyword>
<dbReference type="GO" id="GO:0000155">
    <property type="term" value="F:phosphorelay sensor kinase activity"/>
    <property type="evidence" value="ECO:0007669"/>
    <property type="project" value="InterPro"/>
</dbReference>
<dbReference type="NCBIfam" id="NF008298">
    <property type="entry name" value="PRK11086.1"/>
    <property type="match status" value="1"/>
</dbReference>
<keyword evidence="4" id="KW-1003">Cell membrane</keyword>
<dbReference type="Pfam" id="PF00989">
    <property type="entry name" value="PAS"/>
    <property type="match status" value="1"/>
</dbReference>
<dbReference type="InterPro" id="IPR035965">
    <property type="entry name" value="PAS-like_dom_sf"/>
</dbReference>
<dbReference type="PROSITE" id="PS50109">
    <property type="entry name" value="HIS_KIN"/>
    <property type="match status" value="1"/>
</dbReference>
<evidence type="ECO:0000256" key="14">
    <source>
        <dbReference type="SAM" id="Phobius"/>
    </source>
</evidence>
<keyword evidence="5" id="KW-0597">Phosphoprotein</keyword>
<dbReference type="InterPro" id="IPR013767">
    <property type="entry name" value="PAS_fold"/>
</dbReference>
<feature type="transmembrane region" description="Helical" evidence="14">
    <location>
        <begin position="12"/>
        <end position="31"/>
    </location>
</feature>
<dbReference type="RefSeq" id="WP_093042377.1">
    <property type="nucleotide sequence ID" value="NZ_FNQR01000002.1"/>
</dbReference>
<keyword evidence="17" id="KW-1185">Reference proteome</keyword>
<evidence type="ECO:0000256" key="11">
    <source>
        <dbReference type="ARBA" id="ARBA00022989"/>
    </source>
</evidence>
<dbReference type="OrthoDB" id="9792686at2"/>
<evidence type="ECO:0000256" key="9">
    <source>
        <dbReference type="ARBA" id="ARBA00022777"/>
    </source>
</evidence>
<reference evidence="16 17" key="1">
    <citation type="submission" date="2016-10" db="EMBL/GenBank/DDBJ databases">
        <authorList>
            <person name="de Groot N.N."/>
        </authorList>
    </citation>
    <scope>NUCLEOTIDE SEQUENCE [LARGE SCALE GENOMIC DNA]</scope>
    <source>
        <strain evidence="16 17">CCM7597</strain>
    </source>
</reference>
<dbReference type="PANTHER" id="PTHR43547:SF10">
    <property type="entry name" value="SENSOR HISTIDINE KINASE DCUS"/>
    <property type="match status" value="1"/>
</dbReference>
<dbReference type="InterPro" id="IPR033463">
    <property type="entry name" value="sCache_3"/>
</dbReference>
<dbReference type="Gene3D" id="3.30.565.10">
    <property type="entry name" value="Histidine kinase-like ATPase, C-terminal domain"/>
    <property type="match status" value="1"/>
</dbReference>
<accession>A0A1H3XQA4</accession>
<evidence type="ECO:0000256" key="10">
    <source>
        <dbReference type="ARBA" id="ARBA00022840"/>
    </source>
</evidence>
<evidence type="ECO:0000256" key="7">
    <source>
        <dbReference type="ARBA" id="ARBA00022692"/>
    </source>
</evidence>
<dbReference type="InterPro" id="IPR000014">
    <property type="entry name" value="PAS"/>
</dbReference>
<dbReference type="Gene3D" id="1.10.287.130">
    <property type="match status" value="1"/>
</dbReference>
<evidence type="ECO:0000256" key="5">
    <source>
        <dbReference type="ARBA" id="ARBA00022553"/>
    </source>
</evidence>
<evidence type="ECO:0000256" key="4">
    <source>
        <dbReference type="ARBA" id="ARBA00022475"/>
    </source>
</evidence>
<dbReference type="EMBL" id="FNQR01000002">
    <property type="protein sequence ID" value="SEA01410.1"/>
    <property type="molecule type" value="Genomic_DNA"/>
</dbReference>
<keyword evidence="9 16" id="KW-0418">Kinase</keyword>
<dbReference type="STRING" id="571932.SAMN05421743_102219"/>
<dbReference type="InterPro" id="IPR036890">
    <property type="entry name" value="HATPase_C_sf"/>
</dbReference>
<dbReference type="EC" id="2.7.13.3" evidence="3"/>
<dbReference type="SUPFAM" id="SSF55890">
    <property type="entry name" value="Sporulation response regulatory protein Spo0B"/>
    <property type="match status" value="1"/>
</dbReference>
<dbReference type="Pfam" id="PF14689">
    <property type="entry name" value="SPOB_a"/>
    <property type="match status" value="1"/>
</dbReference>
<evidence type="ECO:0000256" key="13">
    <source>
        <dbReference type="ARBA" id="ARBA00023136"/>
    </source>
</evidence>
<keyword evidence="13 14" id="KW-0472">Membrane</keyword>
<sequence length="543" mass="59694">MPKPRFKLSTMIILFVCLVVLVSLLITDILITNTTSENIEEQLEEKAIIVSRTVAESQVVKNGLQNEAQEENIQDYAMTIQDAADVMFVVVMDMDGIRKSHPEPDRIGNHFVGGDEKRVLQGKAYTSRSTGTLGKSLRAFTPIYGEEQKQVGAVAVGISLQAVESSIQQSQLQIIIGSVIGVIVGIIGAFLLANYIKKSLFGLEPYAIARIHEERNQMLHSVHEGIIAIDKDATIVLVNRSARRIFKKAGLMDKEPIGVNIHEFLPGTMLADVLRNPHPDLDEEQVINGVSIITNRVPIVVSEQVVGAIATFRDKTEVNQLAEELTGVQMYADTLRAQSHEFMNQLHVLLGMIKLEEYDQVKSFISKLVDHQAHEVGNVTRSIKDPAFAGFIIGKISYAREAHVDFTIHCETTIPKPDDPSLTHELITILGNIIDNAIESVSHSKQKDITLELSYIDELLTMTVIDTGVGIAEDKQEEVFQKGISTKEGSHRGFGLYLATNSVEQLEGSIEVDSSPGQGTTFSIIVPYESGGDGNDQGTDRGR</sequence>
<name>A0A1H3XQA4_9BACI</name>
<keyword evidence="10" id="KW-0067">ATP-binding</keyword>
<evidence type="ECO:0000256" key="1">
    <source>
        <dbReference type="ARBA" id="ARBA00000085"/>
    </source>
</evidence>
<evidence type="ECO:0000256" key="6">
    <source>
        <dbReference type="ARBA" id="ARBA00022679"/>
    </source>
</evidence>
<dbReference type="SUPFAM" id="SSF103190">
    <property type="entry name" value="Sensory domain-like"/>
    <property type="match status" value="1"/>
</dbReference>
<dbReference type="SUPFAM" id="SSF55785">
    <property type="entry name" value="PYP-like sensor domain (PAS domain)"/>
    <property type="match status" value="1"/>
</dbReference>
<organism evidence="16 17">
    <name type="scientific">Thalassobacillus cyri</name>
    <dbReference type="NCBI Taxonomy" id="571932"/>
    <lineage>
        <taxon>Bacteria</taxon>
        <taxon>Bacillati</taxon>
        <taxon>Bacillota</taxon>
        <taxon>Bacilli</taxon>
        <taxon>Bacillales</taxon>
        <taxon>Bacillaceae</taxon>
        <taxon>Thalassobacillus</taxon>
    </lineage>
</organism>
<protein>
    <recommendedName>
        <fullName evidence="3">histidine kinase</fullName>
        <ecNumber evidence="3">2.7.13.3</ecNumber>
    </recommendedName>
</protein>
<dbReference type="SUPFAM" id="SSF55874">
    <property type="entry name" value="ATPase domain of HSP90 chaperone/DNA topoisomerase II/histidine kinase"/>
    <property type="match status" value="1"/>
</dbReference>
<feature type="transmembrane region" description="Helical" evidence="14">
    <location>
        <begin position="174"/>
        <end position="196"/>
    </location>
</feature>
<dbReference type="InterPro" id="IPR016120">
    <property type="entry name" value="Sig_transdc_His_kin_SpoOB"/>
</dbReference>
<evidence type="ECO:0000256" key="8">
    <source>
        <dbReference type="ARBA" id="ARBA00022741"/>
    </source>
</evidence>
<evidence type="ECO:0000313" key="16">
    <source>
        <dbReference type="EMBL" id="SEA01410.1"/>
    </source>
</evidence>
<dbReference type="AlphaFoldDB" id="A0A1H3XQA4"/>
<dbReference type="InterPro" id="IPR005467">
    <property type="entry name" value="His_kinase_dom"/>
</dbReference>
<dbReference type="Gene3D" id="3.30.450.20">
    <property type="entry name" value="PAS domain"/>
    <property type="match status" value="2"/>
</dbReference>
<feature type="domain" description="Histidine kinase" evidence="15">
    <location>
        <begin position="316"/>
        <end position="530"/>
    </location>
</feature>
<dbReference type="FunFam" id="3.30.450.20:FF:000018">
    <property type="entry name" value="Sensor histidine kinase DcuS"/>
    <property type="match status" value="1"/>
</dbReference>
<dbReference type="Proteomes" id="UP000198584">
    <property type="component" value="Unassembled WGS sequence"/>
</dbReference>
<gene>
    <name evidence="16" type="ORF">SAMN05421743_102219</name>
</gene>
<evidence type="ECO:0000256" key="2">
    <source>
        <dbReference type="ARBA" id="ARBA00004651"/>
    </source>
</evidence>
<dbReference type="SMART" id="SM00387">
    <property type="entry name" value="HATPase_c"/>
    <property type="match status" value="1"/>
</dbReference>
<keyword evidence="12" id="KW-0902">Two-component regulatory system</keyword>
<evidence type="ECO:0000259" key="15">
    <source>
        <dbReference type="PROSITE" id="PS50109"/>
    </source>
</evidence>
<dbReference type="InterPro" id="IPR003594">
    <property type="entry name" value="HATPase_dom"/>
</dbReference>
<dbReference type="SMART" id="SM00091">
    <property type="entry name" value="PAS"/>
    <property type="match status" value="1"/>
</dbReference>
<dbReference type="GO" id="GO:0005524">
    <property type="term" value="F:ATP binding"/>
    <property type="evidence" value="ECO:0007669"/>
    <property type="project" value="UniProtKB-KW"/>
</dbReference>
<keyword evidence="7 14" id="KW-0812">Transmembrane</keyword>
<comment type="catalytic activity">
    <reaction evidence="1">
        <text>ATP + protein L-histidine = ADP + protein N-phospho-L-histidine.</text>
        <dbReference type="EC" id="2.7.13.3"/>
    </reaction>
</comment>
<dbReference type="InterPro" id="IPR029151">
    <property type="entry name" value="Sensor-like_sf"/>
</dbReference>
<dbReference type="GO" id="GO:0005886">
    <property type="term" value="C:plasma membrane"/>
    <property type="evidence" value="ECO:0007669"/>
    <property type="project" value="UniProtKB-SubCell"/>
</dbReference>
<dbReference type="Pfam" id="PF17203">
    <property type="entry name" value="sCache_3_2"/>
    <property type="match status" value="1"/>
</dbReference>
<proteinExistence type="predicted"/>
<comment type="subcellular location">
    <subcellularLocation>
        <location evidence="2">Cell membrane</location>
        <topology evidence="2">Multi-pass membrane protein</topology>
    </subcellularLocation>
</comment>
<dbReference type="Pfam" id="PF02518">
    <property type="entry name" value="HATPase_c"/>
    <property type="match status" value="1"/>
</dbReference>
<dbReference type="GO" id="GO:0006355">
    <property type="term" value="P:regulation of DNA-templated transcription"/>
    <property type="evidence" value="ECO:0007669"/>
    <property type="project" value="InterPro"/>
</dbReference>
<evidence type="ECO:0000313" key="17">
    <source>
        <dbReference type="Proteomes" id="UP000198584"/>
    </source>
</evidence>